<dbReference type="PANTHER" id="PTHR32502">
    <property type="entry name" value="N-ACETYLGALACTOSAMINE PERMEASE II COMPONENT-RELATED"/>
    <property type="match status" value="1"/>
</dbReference>
<dbReference type="CDD" id="cd05010">
    <property type="entry name" value="SIS_AgaS_like"/>
    <property type="match status" value="1"/>
</dbReference>
<comment type="catalytic activity">
    <reaction evidence="4">
        <text>D-galactosamine 6-phosphate + H2O = D-tagatopyranose 1-phosphate + NH4(+)</text>
        <dbReference type="Rhea" id="RHEA:47680"/>
        <dbReference type="ChEBI" id="CHEBI:15377"/>
        <dbReference type="ChEBI" id="CHEBI:28938"/>
        <dbReference type="ChEBI" id="CHEBI:71674"/>
        <dbReference type="ChEBI" id="CHEBI:138150"/>
    </reaction>
</comment>
<dbReference type="PROSITE" id="PS51464">
    <property type="entry name" value="SIS"/>
    <property type="match status" value="2"/>
</dbReference>
<dbReference type="InterPro" id="IPR050303">
    <property type="entry name" value="GatZ_KbaZ_carbometab"/>
</dbReference>
<evidence type="ECO:0000256" key="1">
    <source>
        <dbReference type="ARBA" id="ARBA00007748"/>
    </source>
</evidence>
<protein>
    <submittedName>
        <fullName evidence="6">SIS domain-containing protein</fullName>
    </submittedName>
</protein>
<dbReference type="Gene3D" id="3.40.50.10490">
    <property type="entry name" value="Glucose-6-phosphate isomerase like protein, domain 1"/>
    <property type="match status" value="2"/>
</dbReference>
<dbReference type="InterPro" id="IPR046348">
    <property type="entry name" value="SIS_dom_sf"/>
</dbReference>
<dbReference type="InterPro" id="IPR035464">
    <property type="entry name" value="SIS_AgaS"/>
</dbReference>
<dbReference type="Pfam" id="PF01380">
    <property type="entry name" value="SIS"/>
    <property type="match status" value="1"/>
</dbReference>
<dbReference type="InterPro" id="IPR001347">
    <property type="entry name" value="SIS_dom"/>
</dbReference>
<proteinExistence type="inferred from homology"/>
<dbReference type="CDD" id="cd05008">
    <property type="entry name" value="SIS_GlmS_GlmD_1"/>
    <property type="match status" value="1"/>
</dbReference>
<keyword evidence="2" id="KW-0677">Repeat</keyword>
<evidence type="ECO:0000256" key="4">
    <source>
        <dbReference type="ARBA" id="ARBA00029292"/>
    </source>
</evidence>
<evidence type="ECO:0000313" key="7">
    <source>
        <dbReference type="Proteomes" id="UP000483839"/>
    </source>
</evidence>
<dbReference type="Proteomes" id="UP000483839">
    <property type="component" value="Unassembled WGS sequence"/>
</dbReference>
<dbReference type="PANTHER" id="PTHR32502:SF3">
    <property type="entry name" value="D-GALACTOSAMINE-6-PHOSPHATE DEAMINASE AGAS-RELATED"/>
    <property type="match status" value="1"/>
</dbReference>
<dbReference type="GO" id="GO:0009401">
    <property type="term" value="P:phosphoenolpyruvate-dependent sugar phosphotransferase system"/>
    <property type="evidence" value="ECO:0007669"/>
    <property type="project" value="TreeGrafter"/>
</dbReference>
<sequence length="391" mass="43345">MFKMNKKELQELGAEITTKEIHQQPELWQEALETFLSQKESIDAFLKQVNESANGEKVKVIFTGAGTSEYVGNSIWNYLQTNGNRKQYLFSSIATTDLVSAPHYYLYKEDTVILVSFARSGNSPESVAAVDLATQIVDNCFHLTITCAEEGKLAQKAITNDRNLLLLMPSRSNDAGFAMTGSFTCMMLTALLIFDENHLDHEKNAFVQQMKKMAQHIFEKEADFKALTDLDFDRLVYLGSGSLAGLTREAQLKVLELTAGKIATLFDSSMGFRHGPKSFLTDKTILIDFVNNDPYIRQYDIDILEEVKTDDIALKTLSIGQVGQSNFSGTRFDLPSELLLPDAYLAFPIIVAAQTIALLTSVKHGNLPDTPSATGTVNRVVKGVSIHSYKG</sequence>
<dbReference type="GO" id="GO:0097367">
    <property type="term" value="F:carbohydrate derivative binding"/>
    <property type="evidence" value="ECO:0007669"/>
    <property type="project" value="InterPro"/>
</dbReference>
<accession>A0A6L6G8T0</accession>
<evidence type="ECO:0000259" key="5">
    <source>
        <dbReference type="PROSITE" id="PS51464"/>
    </source>
</evidence>
<dbReference type="GO" id="GO:0005886">
    <property type="term" value="C:plasma membrane"/>
    <property type="evidence" value="ECO:0007669"/>
    <property type="project" value="TreeGrafter"/>
</dbReference>
<evidence type="ECO:0000256" key="2">
    <source>
        <dbReference type="ARBA" id="ARBA00022737"/>
    </source>
</evidence>
<dbReference type="GO" id="GO:1901135">
    <property type="term" value="P:carbohydrate derivative metabolic process"/>
    <property type="evidence" value="ECO:0007669"/>
    <property type="project" value="InterPro"/>
</dbReference>
<dbReference type="RefSeq" id="WP_154617533.1">
    <property type="nucleotide sequence ID" value="NZ_BAABQA010000007.1"/>
</dbReference>
<dbReference type="SUPFAM" id="SSF53697">
    <property type="entry name" value="SIS domain"/>
    <property type="match status" value="1"/>
</dbReference>
<comment type="similarity">
    <text evidence="1">Belongs to the SIS family. AgaS subfamily.</text>
</comment>
<evidence type="ECO:0000256" key="3">
    <source>
        <dbReference type="ARBA" id="ARBA00022801"/>
    </source>
</evidence>
<name>A0A6L6G8T0_STRUB</name>
<keyword evidence="3" id="KW-0378">Hydrolase</keyword>
<comment type="caution">
    <text evidence="6">The sequence shown here is derived from an EMBL/GenBank/DDBJ whole genome shotgun (WGS) entry which is preliminary data.</text>
</comment>
<gene>
    <name evidence="6" type="ORF">GKS16_05840</name>
</gene>
<reference evidence="6 7" key="1">
    <citation type="submission" date="2019-11" db="EMBL/GenBank/DDBJ databases">
        <title>Streptococcus uberis isolated from clinical mastitis cases on a southeastern Queensland dairy.</title>
        <authorList>
            <person name="Workentine M.L."/>
            <person name="Price R."/>
            <person name="Olchowy T."/>
        </authorList>
    </citation>
    <scope>NUCLEOTIDE SEQUENCE [LARGE SCALE GENOMIC DNA]</scope>
    <source>
        <strain evidence="6 7">OLC4459-A17</strain>
    </source>
</reference>
<dbReference type="InterPro" id="IPR035466">
    <property type="entry name" value="GlmS/AgaS_SIS"/>
</dbReference>
<organism evidence="6 7">
    <name type="scientific">Streptococcus uberis</name>
    <dbReference type="NCBI Taxonomy" id="1349"/>
    <lineage>
        <taxon>Bacteria</taxon>
        <taxon>Bacillati</taxon>
        <taxon>Bacillota</taxon>
        <taxon>Bacilli</taxon>
        <taxon>Lactobacillales</taxon>
        <taxon>Streptococcaceae</taxon>
        <taxon>Streptococcus</taxon>
    </lineage>
</organism>
<evidence type="ECO:0000313" key="6">
    <source>
        <dbReference type="EMBL" id="MTD01791.1"/>
    </source>
</evidence>
<dbReference type="EMBL" id="WLXI01000042">
    <property type="protein sequence ID" value="MTD01791.1"/>
    <property type="molecule type" value="Genomic_DNA"/>
</dbReference>
<feature type="domain" description="SIS" evidence="5">
    <location>
        <begin position="48"/>
        <end position="204"/>
    </location>
</feature>
<feature type="domain" description="SIS" evidence="5">
    <location>
        <begin position="223"/>
        <end position="371"/>
    </location>
</feature>
<dbReference type="GO" id="GO:0016787">
    <property type="term" value="F:hydrolase activity"/>
    <property type="evidence" value="ECO:0007669"/>
    <property type="project" value="UniProtKB-KW"/>
</dbReference>
<dbReference type="AlphaFoldDB" id="A0A6L6G8T0"/>